<gene>
    <name evidence="2" type="ORF">RQC66_41345</name>
</gene>
<sequence>MPLITAPYVPPETGEPPGGTPVPLPEIGYATAQYTDPAGTVWPLTDATVGWFTLADGVSGLGAVPYELTSDPHPRGGARLRHAQAQPRTIVWPIFVEGATHTEFLQRWRALATAFTRTLRENPDGSRTPGVLEIARPDGTRRQIEVYYLDGFEGQNKQGYYRDADSAVIQLWCEDPYWTDPSPQVLHRETGSLTSFFTPYPTVSSSQVLGATTVTIGGDTTVWPTWVITGPASSITFTRTDATTGTVEAFTLNPNATAIAHGNLLAGEQVIISTDPPSVRFQNGDNWIGGIDWPAASLWALRPGANQVTFALSGSGPGSAVDLVYYLRHETA</sequence>
<feature type="compositionally biased region" description="Pro residues" evidence="1">
    <location>
        <begin position="8"/>
        <end position="21"/>
    </location>
</feature>
<comment type="caution">
    <text evidence="2">The sequence shown here is derived from an EMBL/GenBank/DDBJ whole genome shotgun (WGS) entry which is preliminary data.</text>
</comment>
<accession>A0ABU3M6M8</accession>
<name>A0ABU3M6M8_9ACTN</name>
<organism evidence="2 3">
    <name type="scientific">Streptomyces justiciae</name>
    <dbReference type="NCBI Taxonomy" id="2780140"/>
    <lineage>
        <taxon>Bacteria</taxon>
        <taxon>Bacillati</taxon>
        <taxon>Actinomycetota</taxon>
        <taxon>Actinomycetes</taxon>
        <taxon>Kitasatosporales</taxon>
        <taxon>Streptomycetaceae</taxon>
        <taxon>Streptomyces</taxon>
    </lineage>
</organism>
<evidence type="ECO:0000313" key="2">
    <source>
        <dbReference type="EMBL" id="MDT7847187.1"/>
    </source>
</evidence>
<dbReference type="EMBL" id="JAVTLL010000045">
    <property type="protein sequence ID" value="MDT7847187.1"/>
    <property type="molecule type" value="Genomic_DNA"/>
</dbReference>
<keyword evidence="3" id="KW-1185">Reference proteome</keyword>
<proteinExistence type="predicted"/>
<reference evidence="3" key="1">
    <citation type="submission" date="2023-07" db="EMBL/GenBank/DDBJ databases">
        <title>Draft genome sequence of the endophytic actinobacterium Streptomyces justiciae WPN32, a potential antibiotic producer.</title>
        <authorList>
            <person name="Yasawong M."/>
            <person name="Pana W."/>
            <person name="Ganta P."/>
            <person name="Santapan N."/>
            <person name="Songngamsuk T."/>
            <person name="Phatcharaharikarn M."/>
            <person name="Kerdtoob S."/>
            <person name="Nantapong N."/>
        </authorList>
    </citation>
    <scope>NUCLEOTIDE SEQUENCE [LARGE SCALE GENOMIC DNA]</scope>
    <source>
        <strain evidence="3">WPN32</strain>
    </source>
</reference>
<evidence type="ECO:0000256" key="1">
    <source>
        <dbReference type="SAM" id="MobiDB-lite"/>
    </source>
</evidence>
<dbReference type="RefSeq" id="WP_314207380.1">
    <property type="nucleotide sequence ID" value="NZ_JAVTLL010000045.1"/>
</dbReference>
<evidence type="ECO:0000313" key="3">
    <source>
        <dbReference type="Proteomes" id="UP001257948"/>
    </source>
</evidence>
<feature type="region of interest" description="Disordered" evidence="1">
    <location>
        <begin position="1"/>
        <end position="21"/>
    </location>
</feature>
<protein>
    <submittedName>
        <fullName evidence="2">Phage tail protein</fullName>
    </submittedName>
</protein>
<dbReference type="Proteomes" id="UP001257948">
    <property type="component" value="Unassembled WGS sequence"/>
</dbReference>